<gene>
    <name evidence="1" type="ORF">OWV82_019222</name>
</gene>
<protein>
    <submittedName>
        <fullName evidence="1">Mannosyltransferase</fullName>
    </submittedName>
</protein>
<proteinExistence type="predicted"/>
<evidence type="ECO:0000313" key="2">
    <source>
        <dbReference type="Proteomes" id="UP001164539"/>
    </source>
</evidence>
<reference evidence="1 2" key="1">
    <citation type="journal article" date="2023" name="Science">
        <title>Complex scaffold remodeling in plant triterpene biosynthesis.</title>
        <authorList>
            <person name="De La Pena R."/>
            <person name="Hodgson H."/>
            <person name="Liu J.C."/>
            <person name="Stephenson M.J."/>
            <person name="Martin A.C."/>
            <person name="Owen C."/>
            <person name="Harkess A."/>
            <person name="Leebens-Mack J."/>
            <person name="Jimenez L.E."/>
            <person name="Osbourn A."/>
            <person name="Sattely E.S."/>
        </authorList>
    </citation>
    <scope>NUCLEOTIDE SEQUENCE [LARGE SCALE GENOMIC DNA]</scope>
    <source>
        <strain evidence="2">cv. JPN11</strain>
        <tissue evidence="1">Leaf</tissue>
    </source>
</reference>
<keyword evidence="1" id="KW-0328">Glycosyltransferase</keyword>
<sequence length="535" mass="61725">MRQRHKAVNTNPITSEEEEKIKPSKFDFFSSQKRIFALCLAFRIANALLIQTYFNPDEHWQALEVAHRIVFGYGHLTWEWKKGIRSYLHPMLFVFLYKILALLHLDTPWFMIKAPRLLQSVFSAVGDLYLYKFSHVLFGDRVAKWALFSQLVNWFMFFCFNRTFSNSLETVLTLVGLYYWPCMRVSSSKVPSVSRKLGLAVAALACAIRPTSAITWVYVGLLELCVAHDRLKFIFLQAAPIGVLVLGLACLLDRLTYGSWVLVPLNFLEFNFLSSGGDYYGTHKWHWYFTQGFMVMLFTFLPFSIAGIIKSKCWKLSGLIAWVLGLYSVLGHKEFRFVLPVLPIAMMFSGYSLAVMEKVDYLDSNRKGSVNTRAKWLSKTRIAIFFLLATNIPMALYMSLVHQRGTEDVMNYLSKEAMNEKVKSILFLMPCHATPYYSTLHRNLPMCFLDCSPREEKGTLDESDRFMKDPVGFTSEIAKNGSLPSHIVLFGSEERLLRDLLKSYNFREIRRFFHAHFKVDRDLQSSVVVYASTGK</sequence>
<comment type="caution">
    <text evidence="1">The sequence shown here is derived from an EMBL/GenBank/DDBJ whole genome shotgun (WGS) entry which is preliminary data.</text>
</comment>
<organism evidence="1 2">
    <name type="scientific">Melia azedarach</name>
    <name type="common">Chinaberry tree</name>
    <dbReference type="NCBI Taxonomy" id="155640"/>
    <lineage>
        <taxon>Eukaryota</taxon>
        <taxon>Viridiplantae</taxon>
        <taxon>Streptophyta</taxon>
        <taxon>Embryophyta</taxon>
        <taxon>Tracheophyta</taxon>
        <taxon>Spermatophyta</taxon>
        <taxon>Magnoliopsida</taxon>
        <taxon>eudicotyledons</taxon>
        <taxon>Gunneridae</taxon>
        <taxon>Pentapetalae</taxon>
        <taxon>rosids</taxon>
        <taxon>malvids</taxon>
        <taxon>Sapindales</taxon>
        <taxon>Meliaceae</taxon>
        <taxon>Melia</taxon>
    </lineage>
</organism>
<accession>A0ACC1XDF1</accession>
<dbReference type="EMBL" id="CM051403">
    <property type="protein sequence ID" value="KAJ4709430.1"/>
    <property type="molecule type" value="Genomic_DNA"/>
</dbReference>
<keyword evidence="2" id="KW-1185">Reference proteome</keyword>
<dbReference type="Proteomes" id="UP001164539">
    <property type="component" value="Chromosome 10"/>
</dbReference>
<evidence type="ECO:0000313" key="1">
    <source>
        <dbReference type="EMBL" id="KAJ4709430.1"/>
    </source>
</evidence>
<name>A0ACC1XDF1_MELAZ</name>
<keyword evidence="1" id="KW-0808">Transferase</keyword>